<keyword evidence="3" id="KW-1185">Reference proteome</keyword>
<dbReference type="Proteomes" id="UP001356428">
    <property type="component" value="Plasmid unnamed1"/>
</dbReference>
<evidence type="ECO:0000256" key="1">
    <source>
        <dbReference type="SAM" id="MobiDB-lite"/>
    </source>
</evidence>
<keyword evidence="2" id="KW-0614">Plasmid</keyword>
<reference evidence="2 3" key="1">
    <citation type="submission" date="2022-10" db="EMBL/GenBank/DDBJ databases">
        <title>The complete genomes of actinobacterial strains from the NBC collection.</title>
        <authorList>
            <person name="Joergensen T.S."/>
            <person name="Alvarez Arevalo M."/>
            <person name="Sterndorff E.B."/>
            <person name="Faurdal D."/>
            <person name="Vuksanovic O."/>
            <person name="Mourched A.-S."/>
            <person name="Charusanti P."/>
            <person name="Shaw S."/>
            <person name="Blin K."/>
            <person name="Weber T."/>
        </authorList>
    </citation>
    <scope>NUCLEOTIDE SEQUENCE [LARGE SCALE GENOMIC DNA]</scope>
    <source>
        <strain evidence="2 3">NBC 01792</strain>
        <plasmid evidence="2 3">unnamed1</plasmid>
    </source>
</reference>
<accession>A0ABZ1F8U5</accession>
<dbReference type="RefSeq" id="WP_326707947.1">
    <property type="nucleotide sequence ID" value="NZ_CP109084.1"/>
</dbReference>
<feature type="region of interest" description="Disordered" evidence="1">
    <location>
        <begin position="1"/>
        <end position="63"/>
    </location>
</feature>
<organism evidence="2 3">
    <name type="scientific">Streptomyces cyaneofuscatus</name>
    <dbReference type="NCBI Taxonomy" id="66883"/>
    <lineage>
        <taxon>Bacteria</taxon>
        <taxon>Bacillati</taxon>
        <taxon>Actinomycetota</taxon>
        <taxon>Actinomycetes</taxon>
        <taxon>Kitasatosporales</taxon>
        <taxon>Streptomycetaceae</taxon>
        <taxon>Streptomyces</taxon>
    </lineage>
</organism>
<protein>
    <submittedName>
        <fullName evidence="2">Uncharacterized protein</fullName>
    </submittedName>
</protein>
<name>A0ABZ1F8U5_9ACTN</name>
<proteinExistence type="predicted"/>
<sequence>MSTPRRRLGTGPTTISSASSADVAPRLLAAERGDPGQLLDDDGHQAAAAPGGRRPLGPGTARD</sequence>
<geneLocation type="plasmid" evidence="2 3">
    <name>unnamed1</name>
</geneLocation>
<feature type="compositionally biased region" description="Low complexity" evidence="1">
    <location>
        <begin position="46"/>
        <end position="63"/>
    </location>
</feature>
<evidence type="ECO:0000313" key="3">
    <source>
        <dbReference type="Proteomes" id="UP001356428"/>
    </source>
</evidence>
<gene>
    <name evidence="2" type="ORF">OG849_35400</name>
</gene>
<dbReference type="EMBL" id="CP109084">
    <property type="protein sequence ID" value="WSB12613.1"/>
    <property type="molecule type" value="Genomic_DNA"/>
</dbReference>
<evidence type="ECO:0000313" key="2">
    <source>
        <dbReference type="EMBL" id="WSB12613.1"/>
    </source>
</evidence>